<name>A0A7J0E5H7_9ERIC</name>
<keyword evidence="2 3" id="KW-0808">Transferase</keyword>
<gene>
    <name evidence="5" type="ORF">Acr_01g0014680</name>
</gene>
<evidence type="ECO:0000259" key="4">
    <source>
        <dbReference type="Pfam" id="PF00685"/>
    </source>
</evidence>
<comment type="similarity">
    <text evidence="1 3">Belongs to the sulfotransferase 1 family.</text>
</comment>
<organism evidence="5 6">
    <name type="scientific">Actinidia rufa</name>
    <dbReference type="NCBI Taxonomy" id="165716"/>
    <lineage>
        <taxon>Eukaryota</taxon>
        <taxon>Viridiplantae</taxon>
        <taxon>Streptophyta</taxon>
        <taxon>Embryophyta</taxon>
        <taxon>Tracheophyta</taxon>
        <taxon>Spermatophyta</taxon>
        <taxon>Magnoliopsida</taxon>
        <taxon>eudicotyledons</taxon>
        <taxon>Gunneridae</taxon>
        <taxon>Pentapetalae</taxon>
        <taxon>asterids</taxon>
        <taxon>Ericales</taxon>
        <taxon>Actinidiaceae</taxon>
        <taxon>Actinidia</taxon>
    </lineage>
</organism>
<comment type="caution">
    <text evidence="5">The sequence shown here is derived from an EMBL/GenBank/DDBJ whole genome shotgun (WGS) entry which is preliminary data.</text>
</comment>
<dbReference type="InterPro" id="IPR027417">
    <property type="entry name" value="P-loop_NTPase"/>
</dbReference>
<sequence length="276" mass="32179">MIAFCQHFQAQDTDLILTSNPKSGTTWLKALLFTIVTRTRYPLAENPVLFTNPHKLVPSFEFNLYNPSFYFEGNRDPRILSTHAPYDDVLPTSIKDSKCRIVYICRNPLDQFMSNWHFFVKLPSETQSSIHCLDETFNRFCSGIVFFGPFWDHILGYWKASQEKPNKVLFLKYEDLQEDIVFHTKLLAEFLGFPFSVEEERHGVVEEVSRLCSFENLKNLDVNSKGQLFPGRDKSDFFRKAKVGDWSNYLTPSMVEQMKKLIQEKFEGSGLTFKFS</sequence>
<evidence type="ECO:0000256" key="2">
    <source>
        <dbReference type="ARBA" id="ARBA00022679"/>
    </source>
</evidence>
<evidence type="ECO:0000256" key="1">
    <source>
        <dbReference type="ARBA" id="ARBA00005771"/>
    </source>
</evidence>
<dbReference type="SUPFAM" id="SSF52540">
    <property type="entry name" value="P-loop containing nucleoside triphosphate hydrolases"/>
    <property type="match status" value="1"/>
</dbReference>
<evidence type="ECO:0000313" key="5">
    <source>
        <dbReference type="EMBL" id="GFY81660.1"/>
    </source>
</evidence>
<dbReference type="EMBL" id="BJWL01000001">
    <property type="protein sequence ID" value="GFY81660.1"/>
    <property type="molecule type" value="Genomic_DNA"/>
</dbReference>
<dbReference type="Proteomes" id="UP000585474">
    <property type="component" value="Unassembled WGS sequence"/>
</dbReference>
<dbReference type="GO" id="GO:0008146">
    <property type="term" value="F:sulfotransferase activity"/>
    <property type="evidence" value="ECO:0007669"/>
    <property type="project" value="InterPro"/>
</dbReference>
<protein>
    <recommendedName>
        <fullName evidence="3">Sulfotransferase</fullName>
        <ecNumber evidence="3">2.8.2.-</ecNumber>
    </recommendedName>
</protein>
<dbReference type="AlphaFoldDB" id="A0A7J0E5H7"/>
<dbReference type="PANTHER" id="PTHR11783">
    <property type="entry name" value="SULFOTRANSFERASE SULT"/>
    <property type="match status" value="1"/>
</dbReference>
<dbReference type="Pfam" id="PF00685">
    <property type="entry name" value="Sulfotransfer_1"/>
    <property type="match status" value="1"/>
</dbReference>
<dbReference type="Gene3D" id="3.40.50.300">
    <property type="entry name" value="P-loop containing nucleotide triphosphate hydrolases"/>
    <property type="match status" value="1"/>
</dbReference>
<evidence type="ECO:0000313" key="6">
    <source>
        <dbReference type="Proteomes" id="UP000585474"/>
    </source>
</evidence>
<keyword evidence="6" id="KW-1185">Reference proteome</keyword>
<dbReference type="OrthoDB" id="205623at2759"/>
<dbReference type="EC" id="2.8.2.-" evidence="3"/>
<evidence type="ECO:0000256" key="3">
    <source>
        <dbReference type="RuleBase" id="RU361155"/>
    </source>
</evidence>
<reference evidence="5 6" key="1">
    <citation type="submission" date="2019-07" db="EMBL/GenBank/DDBJ databases">
        <title>De Novo Assembly of kiwifruit Actinidia rufa.</title>
        <authorList>
            <person name="Sugita-Konishi S."/>
            <person name="Sato K."/>
            <person name="Mori E."/>
            <person name="Abe Y."/>
            <person name="Kisaki G."/>
            <person name="Hamano K."/>
            <person name="Suezawa K."/>
            <person name="Otani M."/>
            <person name="Fukuda T."/>
            <person name="Manabe T."/>
            <person name="Gomi K."/>
            <person name="Tabuchi M."/>
            <person name="Akimitsu K."/>
            <person name="Kataoka I."/>
        </authorList>
    </citation>
    <scope>NUCLEOTIDE SEQUENCE [LARGE SCALE GENOMIC DNA]</scope>
    <source>
        <strain evidence="6">cv. Fuchu</strain>
    </source>
</reference>
<dbReference type="InterPro" id="IPR000863">
    <property type="entry name" value="Sulfotransferase_dom"/>
</dbReference>
<accession>A0A7J0E5H7</accession>
<proteinExistence type="inferred from homology"/>
<feature type="domain" description="Sulfotransferase" evidence="4">
    <location>
        <begin position="12"/>
        <end position="270"/>
    </location>
</feature>